<evidence type="ECO:0000313" key="4">
    <source>
        <dbReference type="EMBL" id="KYQ48254.1"/>
    </source>
</evidence>
<accession>A0A151WK93</accession>
<proteinExistence type="predicted"/>
<keyword evidence="2" id="KW-0472">Membrane</keyword>
<feature type="chain" id="PRO_5007591255" description="EGF-like domain-containing protein" evidence="3">
    <location>
        <begin position="27"/>
        <end position="168"/>
    </location>
</feature>
<dbReference type="KEGG" id="mzt:108729085"/>
<evidence type="ECO:0000256" key="2">
    <source>
        <dbReference type="SAM" id="Phobius"/>
    </source>
</evidence>
<feature type="region of interest" description="Disordered" evidence="1">
    <location>
        <begin position="32"/>
        <end position="54"/>
    </location>
</feature>
<name>A0A151WK93_9HYME</name>
<feature type="transmembrane region" description="Helical" evidence="2">
    <location>
        <begin position="145"/>
        <end position="165"/>
    </location>
</feature>
<evidence type="ECO:0000256" key="3">
    <source>
        <dbReference type="SAM" id="SignalP"/>
    </source>
</evidence>
<feature type="signal peptide" evidence="3">
    <location>
        <begin position="1"/>
        <end position="26"/>
    </location>
</feature>
<keyword evidence="3" id="KW-0732">Signal</keyword>
<sequence>MRSEMSLQIILSVLLIVSIFSPLMSAALTTFGKSNPQNQNSNPPPPPTPTGKARECKTETDCGAILNTTCIADSRGKTRCLCDDNSAPINGLCTNKFKALHRPCNSDSECIEDAHCVMHNSSMGKRCYCQKGFYQENPLFCNGCLSIFTLHTMILLAASLVLGSFNYI</sequence>
<dbReference type="Proteomes" id="UP000075809">
    <property type="component" value="Unassembled WGS sequence"/>
</dbReference>
<gene>
    <name evidence="4" type="ORF">ALC60_12582</name>
</gene>
<reference evidence="4 5" key="1">
    <citation type="submission" date="2015-09" db="EMBL/GenBank/DDBJ databases">
        <title>Trachymyrmex zeteki WGS genome.</title>
        <authorList>
            <person name="Nygaard S."/>
            <person name="Hu H."/>
            <person name="Boomsma J."/>
            <person name="Zhang G."/>
        </authorList>
    </citation>
    <scope>NUCLEOTIDE SEQUENCE [LARGE SCALE GENOMIC DNA]</scope>
    <source>
        <strain evidence="4">Tzet28-1</strain>
        <tissue evidence="4">Whole body</tissue>
    </source>
</reference>
<dbReference type="EMBL" id="KQ983012">
    <property type="protein sequence ID" value="KYQ48254.1"/>
    <property type="molecule type" value="Genomic_DNA"/>
</dbReference>
<keyword evidence="2" id="KW-1133">Transmembrane helix</keyword>
<keyword evidence="2" id="KW-0812">Transmembrane</keyword>
<organism evidence="4 5">
    <name type="scientific">Mycetomoellerius zeteki</name>
    <dbReference type="NCBI Taxonomy" id="64791"/>
    <lineage>
        <taxon>Eukaryota</taxon>
        <taxon>Metazoa</taxon>
        <taxon>Ecdysozoa</taxon>
        <taxon>Arthropoda</taxon>
        <taxon>Hexapoda</taxon>
        <taxon>Insecta</taxon>
        <taxon>Pterygota</taxon>
        <taxon>Neoptera</taxon>
        <taxon>Endopterygota</taxon>
        <taxon>Hymenoptera</taxon>
        <taxon>Apocrita</taxon>
        <taxon>Aculeata</taxon>
        <taxon>Formicoidea</taxon>
        <taxon>Formicidae</taxon>
        <taxon>Myrmicinae</taxon>
        <taxon>Mycetomoellerius</taxon>
    </lineage>
</organism>
<evidence type="ECO:0000256" key="1">
    <source>
        <dbReference type="SAM" id="MobiDB-lite"/>
    </source>
</evidence>
<dbReference type="STRING" id="64791.A0A151WK93"/>
<protein>
    <recommendedName>
        <fullName evidence="6">EGF-like domain-containing protein</fullName>
    </recommendedName>
</protein>
<evidence type="ECO:0000313" key="5">
    <source>
        <dbReference type="Proteomes" id="UP000075809"/>
    </source>
</evidence>
<keyword evidence="5" id="KW-1185">Reference proteome</keyword>
<dbReference type="AlphaFoldDB" id="A0A151WK93"/>
<dbReference type="OrthoDB" id="8193455at2759"/>
<evidence type="ECO:0008006" key="6">
    <source>
        <dbReference type="Google" id="ProtNLM"/>
    </source>
</evidence>